<organism evidence="2 3">
    <name type="scientific">Gordonia lacunae</name>
    <dbReference type="NCBI Taxonomy" id="417102"/>
    <lineage>
        <taxon>Bacteria</taxon>
        <taxon>Bacillati</taxon>
        <taxon>Actinomycetota</taxon>
        <taxon>Actinomycetes</taxon>
        <taxon>Mycobacteriales</taxon>
        <taxon>Gordoniaceae</taxon>
        <taxon>Gordonia</taxon>
    </lineage>
</organism>
<evidence type="ECO:0000313" key="3">
    <source>
        <dbReference type="Proteomes" id="UP000194632"/>
    </source>
</evidence>
<reference evidence="2 3" key="1">
    <citation type="submission" date="2017-05" db="EMBL/GenBank/DDBJ databases">
        <title>Biotechnological potential of actinobacteria isolated from South African environments.</title>
        <authorList>
            <person name="Le Roes-Hill M."/>
            <person name="Prins A."/>
            <person name="Durrell K.A."/>
        </authorList>
    </citation>
    <scope>NUCLEOTIDE SEQUENCE [LARGE SCALE GENOMIC DNA]</scope>
    <source>
        <strain evidence="2">BS2</strain>
    </source>
</reference>
<keyword evidence="3" id="KW-1185">Reference proteome</keyword>
<name>A0A243Q5E5_9ACTN</name>
<proteinExistence type="predicted"/>
<gene>
    <name evidence="2" type="ORF">CA982_25545</name>
</gene>
<sequence>MSARDWRSVITEAATLLDDTWHIIGTGRRTYLLRTPVEWWVQYLSYENTAAGRLIGYQAFLGRPLAALQSGDKGVTSSDYILPGEPQPRSDPGATPHLTEVVTTVV</sequence>
<dbReference type="EMBL" id="NGFO01000060">
    <property type="protein sequence ID" value="OUC75645.1"/>
    <property type="molecule type" value="Genomic_DNA"/>
</dbReference>
<dbReference type="AlphaFoldDB" id="A0A243Q5E5"/>
<accession>A0A243Q5E5</accession>
<protein>
    <submittedName>
        <fullName evidence="2">Uncharacterized protein</fullName>
    </submittedName>
</protein>
<feature type="region of interest" description="Disordered" evidence="1">
    <location>
        <begin position="83"/>
        <end position="106"/>
    </location>
</feature>
<evidence type="ECO:0000313" key="2">
    <source>
        <dbReference type="EMBL" id="OUC75645.1"/>
    </source>
</evidence>
<comment type="caution">
    <text evidence="2">The sequence shown here is derived from an EMBL/GenBank/DDBJ whole genome shotgun (WGS) entry which is preliminary data.</text>
</comment>
<evidence type="ECO:0000256" key="1">
    <source>
        <dbReference type="SAM" id="MobiDB-lite"/>
    </source>
</evidence>
<dbReference type="Proteomes" id="UP000194632">
    <property type="component" value="Unassembled WGS sequence"/>
</dbReference>